<feature type="transmembrane region" description="Helical" evidence="6">
    <location>
        <begin position="22"/>
        <end position="49"/>
    </location>
</feature>
<keyword evidence="4 6" id="KW-1133">Transmembrane helix</keyword>
<dbReference type="InterPro" id="IPR003339">
    <property type="entry name" value="ABC/ECF_trnsptr_transmembrane"/>
</dbReference>
<dbReference type="InterPro" id="IPR012809">
    <property type="entry name" value="ECF_CbiQ"/>
</dbReference>
<evidence type="ECO:0000256" key="4">
    <source>
        <dbReference type="ARBA" id="ARBA00022989"/>
    </source>
</evidence>
<dbReference type="EMBL" id="JASOOY020000031">
    <property type="protein sequence ID" value="MEO3717729.1"/>
    <property type="molecule type" value="Genomic_DNA"/>
</dbReference>
<comment type="subcellular location">
    <subcellularLocation>
        <location evidence="1">Cell membrane</location>
        <topology evidence="1">Multi-pass membrane protein</topology>
    </subcellularLocation>
</comment>
<evidence type="ECO:0000313" key="8">
    <source>
        <dbReference type="Proteomes" id="UP001223646"/>
    </source>
</evidence>
<dbReference type="Pfam" id="PF02361">
    <property type="entry name" value="CbiQ"/>
    <property type="match status" value="1"/>
</dbReference>
<evidence type="ECO:0000256" key="6">
    <source>
        <dbReference type="SAM" id="Phobius"/>
    </source>
</evidence>
<dbReference type="Proteomes" id="UP001223646">
    <property type="component" value="Unassembled WGS sequence"/>
</dbReference>
<dbReference type="AlphaFoldDB" id="A0AAW9SWT5"/>
<evidence type="ECO:0000313" key="7">
    <source>
        <dbReference type="EMBL" id="MEO3717729.1"/>
    </source>
</evidence>
<feature type="transmembrane region" description="Helical" evidence="6">
    <location>
        <begin position="223"/>
        <end position="241"/>
    </location>
</feature>
<keyword evidence="2" id="KW-1003">Cell membrane</keyword>
<evidence type="ECO:0000256" key="5">
    <source>
        <dbReference type="ARBA" id="ARBA00023136"/>
    </source>
</evidence>
<dbReference type="RefSeq" id="WP_284826279.1">
    <property type="nucleotide sequence ID" value="NZ_JASOOY020000031.1"/>
</dbReference>
<dbReference type="GO" id="GO:0006824">
    <property type="term" value="P:cobalt ion transport"/>
    <property type="evidence" value="ECO:0007669"/>
    <property type="project" value="InterPro"/>
</dbReference>
<comment type="caution">
    <text evidence="7">The sequence shown here is derived from an EMBL/GenBank/DDBJ whole genome shotgun (WGS) entry which is preliminary data.</text>
</comment>
<gene>
    <name evidence="7" type="primary">cbiQ</name>
    <name evidence="7" type="ORF">QP460_009015</name>
</gene>
<reference evidence="7" key="1">
    <citation type="submission" date="2023-05" db="EMBL/GenBank/DDBJ databases">
        <authorList>
            <person name="Du J."/>
        </authorList>
    </citation>
    <scope>NUCLEOTIDE SEQUENCE</scope>
    <source>
        <strain evidence="7">UMB1064</strain>
    </source>
</reference>
<evidence type="ECO:0000256" key="2">
    <source>
        <dbReference type="ARBA" id="ARBA00022475"/>
    </source>
</evidence>
<protein>
    <submittedName>
        <fullName evidence="7">Cobalt ECF transporter T component CbiQ</fullName>
    </submittedName>
</protein>
<feature type="transmembrane region" description="Helical" evidence="6">
    <location>
        <begin position="102"/>
        <end position="129"/>
    </location>
</feature>
<reference evidence="7" key="2">
    <citation type="submission" date="2024-05" db="EMBL/GenBank/DDBJ databases">
        <authorList>
            <person name="Wolfe A."/>
        </authorList>
    </citation>
    <scope>NUCLEOTIDE SEQUENCE</scope>
    <source>
        <strain evidence="7">UMB1064</strain>
    </source>
</reference>
<dbReference type="PANTHER" id="PTHR43723">
    <property type="entry name" value="COBALT TRANSPORT PROTEIN CBIQ"/>
    <property type="match status" value="1"/>
</dbReference>
<keyword evidence="5 6" id="KW-0472">Membrane</keyword>
<organism evidence="7 8">
    <name type="scientific">Corynebacterium amycolatum</name>
    <dbReference type="NCBI Taxonomy" id="43765"/>
    <lineage>
        <taxon>Bacteria</taxon>
        <taxon>Bacillati</taxon>
        <taxon>Actinomycetota</taxon>
        <taxon>Actinomycetes</taxon>
        <taxon>Mycobacteriales</taxon>
        <taxon>Corynebacteriaceae</taxon>
        <taxon>Corynebacterium</taxon>
    </lineage>
</organism>
<sequence length="245" mass="26518">MNALEAAAARSAWARRNVGEKILLLGGLLILAVALPPIPFAPVIAVIAWSIAYIARVPRKLYVAMVLAPAAFVLVGAFPLLVALTPDGLAWSPDGPQRMAQVVMRSFAGISCTMVFALTTPISELIAWLDKHGLPRYLTYLAEVIYRMTGVLIHSAHSMTEAQARRLGHSTRRAMIRDVAAQSASLFVIAFARARKMQEGIELRADPSAMKVLVISRPSQPKFLAISSALLLSLIAAWALLKWGV</sequence>
<proteinExistence type="predicted"/>
<dbReference type="NCBIfam" id="TIGR02454">
    <property type="entry name" value="ECF_T_CbiQ"/>
    <property type="match status" value="1"/>
</dbReference>
<accession>A0AAW9SWT5</accession>
<evidence type="ECO:0000256" key="1">
    <source>
        <dbReference type="ARBA" id="ARBA00004651"/>
    </source>
</evidence>
<evidence type="ECO:0000256" key="3">
    <source>
        <dbReference type="ARBA" id="ARBA00022692"/>
    </source>
</evidence>
<dbReference type="PANTHER" id="PTHR43723:SF1">
    <property type="entry name" value="COBALT TRANSPORT PROTEIN CBIQ"/>
    <property type="match status" value="1"/>
</dbReference>
<name>A0AAW9SWT5_CORAY</name>
<dbReference type="InterPro" id="IPR052770">
    <property type="entry name" value="Cobalt_transport_CbiQ"/>
</dbReference>
<feature type="transmembrane region" description="Helical" evidence="6">
    <location>
        <begin position="61"/>
        <end position="82"/>
    </location>
</feature>
<keyword evidence="3 6" id="KW-0812">Transmembrane</keyword>
<dbReference type="CDD" id="cd16914">
    <property type="entry name" value="EcfT"/>
    <property type="match status" value="1"/>
</dbReference>
<dbReference type="GO" id="GO:0043190">
    <property type="term" value="C:ATP-binding cassette (ABC) transporter complex"/>
    <property type="evidence" value="ECO:0007669"/>
    <property type="project" value="InterPro"/>
</dbReference>